<dbReference type="InterPro" id="IPR050769">
    <property type="entry name" value="NAT_camello-type"/>
</dbReference>
<dbReference type="Gene3D" id="3.40.630.30">
    <property type="match status" value="1"/>
</dbReference>
<protein>
    <submittedName>
        <fullName evidence="3">GNAT family N-acetyltransferase</fullName>
    </submittedName>
</protein>
<dbReference type="Pfam" id="PF00583">
    <property type="entry name" value="Acetyltransf_1"/>
    <property type="match status" value="1"/>
</dbReference>
<dbReference type="CDD" id="cd04301">
    <property type="entry name" value="NAT_SF"/>
    <property type="match status" value="1"/>
</dbReference>
<reference evidence="3 4" key="1">
    <citation type="submission" date="2022-10" db="EMBL/GenBank/DDBJ databases">
        <title>Comparative genomics and taxonomic characterization of three novel marine species of genus Reichenbachiella exhibiting antioxidant and polysaccharide degradation activities.</title>
        <authorList>
            <person name="Muhammad N."/>
            <person name="Lee Y.-J."/>
            <person name="Ko J."/>
            <person name="Kim S.-G."/>
        </authorList>
    </citation>
    <scope>NUCLEOTIDE SEQUENCE [LARGE SCALE GENOMIC DNA]</scope>
    <source>
        <strain evidence="3 4">ABR2-5</strain>
    </source>
</reference>
<gene>
    <name evidence="3" type="ORF">N7U62_15995</name>
</gene>
<comment type="caution">
    <text evidence="3">The sequence shown here is derived from an EMBL/GenBank/DDBJ whole genome shotgun (WGS) entry which is preliminary data.</text>
</comment>
<dbReference type="SUPFAM" id="SSF55729">
    <property type="entry name" value="Acyl-CoA N-acyltransferases (Nat)"/>
    <property type="match status" value="1"/>
</dbReference>
<dbReference type="InterPro" id="IPR000182">
    <property type="entry name" value="GNAT_dom"/>
</dbReference>
<dbReference type="PANTHER" id="PTHR13947:SF37">
    <property type="entry name" value="LD18367P"/>
    <property type="match status" value="1"/>
</dbReference>
<dbReference type="InterPro" id="IPR016181">
    <property type="entry name" value="Acyl_CoA_acyltransferase"/>
</dbReference>
<dbReference type="PROSITE" id="PS51186">
    <property type="entry name" value="GNAT"/>
    <property type="match status" value="1"/>
</dbReference>
<keyword evidence="4" id="KW-1185">Reference proteome</keyword>
<evidence type="ECO:0000256" key="1">
    <source>
        <dbReference type="ARBA" id="ARBA00022679"/>
    </source>
</evidence>
<dbReference type="RefSeq" id="WP_264139018.1">
    <property type="nucleotide sequence ID" value="NZ_JAOYOD010000001.1"/>
</dbReference>
<dbReference type="PANTHER" id="PTHR13947">
    <property type="entry name" value="GNAT FAMILY N-ACETYLTRANSFERASE"/>
    <property type="match status" value="1"/>
</dbReference>
<sequence length="171" mass="19727">MSHFSIKEIKSYLSDEYKDFFTKGLIDETDNFRISPADEKDLNFPTHDREDSFTLGAYVNDRLAGVVSFQREGANREKLRHKGLLFRMYVQREHSGQGIGSALIQKVLDRTQALPNLEQINLTVIASNPAARHLYQKFGFKSYSLEKQAVKFKGKYFDEESMVLFIPHQEG</sequence>
<name>A0ABT3CX62_9BACT</name>
<evidence type="ECO:0000259" key="2">
    <source>
        <dbReference type="PROSITE" id="PS51186"/>
    </source>
</evidence>
<evidence type="ECO:0000313" key="3">
    <source>
        <dbReference type="EMBL" id="MCV9388184.1"/>
    </source>
</evidence>
<dbReference type="Proteomes" id="UP001300692">
    <property type="component" value="Unassembled WGS sequence"/>
</dbReference>
<feature type="domain" description="N-acetyltransferase" evidence="2">
    <location>
        <begin position="15"/>
        <end position="167"/>
    </location>
</feature>
<accession>A0ABT3CX62</accession>
<proteinExistence type="predicted"/>
<evidence type="ECO:0000313" key="4">
    <source>
        <dbReference type="Proteomes" id="UP001300692"/>
    </source>
</evidence>
<dbReference type="EMBL" id="JAOYOD010000001">
    <property type="protein sequence ID" value="MCV9388184.1"/>
    <property type="molecule type" value="Genomic_DNA"/>
</dbReference>
<keyword evidence="1" id="KW-0808">Transferase</keyword>
<organism evidence="3 4">
    <name type="scientific">Reichenbachiella ulvae</name>
    <dbReference type="NCBI Taxonomy" id="2980104"/>
    <lineage>
        <taxon>Bacteria</taxon>
        <taxon>Pseudomonadati</taxon>
        <taxon>Bacteroidota</taxon>
        <taxon>Cytophagia</taxon>
        <taxon>Cytophagales</taxon>
        <taxon>Reichenbachiellaceae</taxon>
        <taxon>Reichenbachiella</taxon>
    </lineage>
</organism>